<dbReference type="Gene3D" id="3.40.50.300">
    <property type="entry name" value="P-loop containing nucleotide triphosphate hydrolases"/>
    <property type="match status" value="1"/>
</dbReference>
<name>A0AAD7I542_9AGAR</name>
<keyword evidence="1" id="KW-0677">Repeat</keyword>
<feature type="region of interest" description="Disordered" evidence="2">
    <location>
        <begin position="1"/>
        <end position="22"/>
    </location>
</feature>
<gene>
    <name evidence="4" type="ORF">B0H16DRAFT_1327644</name>
</gene>
<dbReference type="InterPro" id="IPR056884">
    <property type="entry name" value="NPHP3-like_N"/>
</dbReference>
<dbReference type="Proteomes" id="UP001215598">
    <property type="component" value="Unassembled WGS sequence"/>
</dbReference>
<dbReference type="AlphaFoldDB" id="A0AAD7I542"/>
<organism evidence="4 5">
    <name type="scientific">Mycena metata</name>
    <dbReference type="NCBI Taxonomy" id="1033252"/>
    <lineage>
        <taxon>Eukaryota</taxon>
        <taxon>Fungi</taxon>
        <taxon>Dikarya</taxon>
        <taxon>Basidiomycota</taxon>
        <taxon>Agaricomycotina</taxon>
        <taxon>Agaricomycetes</taxon>
        <taxon>Agaricomycetidae</taxon>
        <taxon>Agaricales</taxon>
        <taxon>Marasmiineae</taxon>
        <taxon>Mycenaceae</taxon>
        <taxon>Mycena</taxon>
    </lineage>
</organism>
<comment type="caution">
    <text evidence="4">The sequence shown here is derived from an EMBL/GenBank/DDBJ whole genome shotgun (WGS) entry which is preliminary data.</text>
</comment>
<protein>
    <recommendedName>
        <fullName evidence="3">Nephrocystin 3-like N-terminal domain-containing protein</fullName>
    </recommendedName>
</protein>
<keyword evidence="5" id="KW-1185">Reference proteome</keyword>
<evidence type="ECO:0000313" key="5">
    <source>
        <dbReference type="Proteomes" id="UP001215598"/>
    </source>
</evidence>
<dbReference type="Pfam" id="PF24883">
    <property type="entry name" value="NPHP3_N"/>
    <property type="match status" value="1"/>
</dbReference>
<sequence>MLHRATAGDAFHDSGERYPQPQCHLDTRTSLLKDLLKWAHGSVSDHSTLLERQPILWLYGPAGSGKSAVAQSLCQTLAEEGRLGGSFFFKRGHPSRGDAKKLFPTIAYQLAVLLPELKQHISHTIENDPAIVDRSLSTQLHELILNPCRKSRLAHPVPIVIDGLDECDGEHVQQAILRAIGNALSQENLPILFLLASRPEAHIGETLAESCLAENHRALNIRQSFEDVRKYLEAEFDRIHREHQTMTAVPLPWPEAEIVQRITQDSSDYFIYAATIIKFIDDKRFHPSDRLDVILGVGHSISEPALNPLDQLYLQILSGVPEDFHPRLLQILMLVRECTMPLRDICGLLQLQVRQLHLILRGLHSVLDVPGDDWHNVSAHHASFWDFLNDPARSGPFHIGNAQCRKNLAFQLLKTLSSNLDPNTW</sequence>
<reference evidence="4" key="1">
    <citation type="submission" date="2023-03" db="EMBL/GenBank/DDBJ databases">
        <title>Massive genome expansion in bonnet fungi (Mycena s.s.) driven by repeated elements and novel gene families across ecological guilds.</title>
        <authorList>
            <consortium name="Lawrence Berkeley National Laboratory"/>
            <person name="Harder C.B."/>
            <person name="Miyauchi S."/>
            <person name="Viragh M."/>
            <person name="Kuo A."/>
            <person name="Thoen E."/>
            <person name="Andreopoulos B."/>
            <person name="Lu D."/>
            <person name="Skrede I."/>
            <person name="Drula E."/>
            <person name="Henrissat B."/>
            <person name="Morin E."/>
            <person name="Kohler A."/>
            <person name="Barry K."/>
            <person name="LaButti K."/>
            <person name="Morin E."/>
            <person name="Salamov A."/>
            <person name="Lipzen A."/>
            <person name="Mereny Z."/>
            <person name="Hegedus B."/>
            <person name="Baldrian P."/>
            <person name="Stursova M."/>
            <person name="Weitz H."/>
            <person name="Taylor A."/>
            <person name="Grigoriev I.V."/>
            <person name="Nagy L.G."/>
            <person name="Martin F."/>
            <person name="Kauserud H."/>
        </authorList>
    </citation>
    <scope>NUCLEOTIDE SEQUENCE</scope>
    <source>
        <strain evidence="4">CBHHK182m</strain>
    </source>
</reference>
<dbReference type="EMBL" id="JARKIB010000133">
    <property type="protein sequence ID" value="KAJ7734290.1"/>
    <property type="molecule type" value="Genomic_DNA"/>
</dbReference>
<evidence type="ECO:0000256" key="2">
    <source>
        <dbReference type="SAM" id="MobiDB-lite"/>
    </source>
</evidence>
<evidence type="ECO:0000259" key="3">
    <source>
        <dbReference type="Pfam" id="PF24883"/>
    </source>
</evidence>
<accession>A0AAD7I542</accession>
<dbReference type="PANTHER" id="PTHR10039">
    <property type="entry name" value="AMELOGENIN"/>
    <property type="match status" value="1"/>
</dbReference>
<dbReference type="PANTHER" id="PTHR10039:SF17">
    <property type="entry name" value="FUNGAL STAND N-TERMINAL GOODBYE DOMAIN-CONTAINING PROTEIN-RELATED"/>
    <property type="match status" value="1"/>
</dbReference>
<evidence type="ECO:0000313" key="4">
    <source>
        <dbReference type="EMBL" id="KAJ7734290.1"/>
    </source>
</evidence>
<dbReference type="InterPro" id="IPR027417">
    <property type="entry name" value="P-loop_NTPase"/>
</dbReference>
<proteinExistence type="predicted"/>
<evidence type="ECO:0000256" key="1">
    <source>
        <dbReference type="ARBA" id="ARBA00022737"/>
    </source>
</evidence>
<dbReference type="SUPFAM" id="SSF52540">
    <property type="entry name" value="P-loop containing nucleoside triphosphate hydrolases"/>
    <property type="match status" value="1"/>
</dbReference>
<feature type="domain" description="Nephrocystin 3-like N-terminal" evidence="3">
    <location>
        <begin position="52"/>
        <end position="198"/>
    </location>
</feature>